<accession>A0A2N6LCQ6</accession>
<dbReference type="GO" id="GO:0010181">
    <property type="term" value="F:FMN binding"/>
    <property type="evidence" value="ECO:0007669"/>
    <property type="project" value="InterPro"/>
</dbReference>
<dbReference type="PROSITE" id="PS00201">
    <property type="entry name" value="FLAVODOXIN"/>
    <property type="match status" value="1"/>
</dbReference>
<protein>
    <submittedName>
        <fullName evidence="2">NADPH-dependent FMN reductase</fullName>
    </submittedName>
</protein>
<evidence type="ECO:0000313" key="2">
    <source>
        <dbReference type="EMBL" id="PMB20711.1"/>
    </source>
</evidence>
<dbReference type="InterPro" id="IPR008254">
    <property type="entry name" value="Flavodoxin/NO_synth"/>
</dbReference>
<feature type="domain" description="Flavodoxin-like" evidence="1">
    <location>
        <begin position="4"/>
        <end position="188"/>
    </location>
</feature>
<dbReference type="Gene3D" id="3.40.50.360">
    <property type="match status" value="1"/>
</dbReference>
<reference evidence="2 3" key="1">
    <citation type="submission" date="2017-07" db="EMBL/GenBank/DDBJ databases">
        <title>Genomes of Fischerella (Mastigocladus) sp. strains.</title>
        <authorList>
            <person name="Miller S.R."/>
        </authorList>
    </citation>
    <scope>NUCLEOTIDE SEQUENCE [LARGE SCALE GENOMIC DNA]</scope>
    <source>
        <strain evidence="2 3">CCMEE 5318</strain>
    </source>
</reference>
<dbReference type="EMBL" id="NMQE01000489">
    <property type="protein sequence ID" value="PMB20711.1"/>
    <property type="molecule type" value="Genomic_DNA"/>
</dbReference>
<dbReference type="RefSeq" id="WP_102182306.1">
    <property type="nucleotide sequence ID" value="NZ_NMQE01000489.1"/>
</dbReference>
<dbReference type="GO" id="GO:0009055">
    <property type="term" value="F:electron transfer activity"/>
    <property type="evidence" value="ECO:0007669"/>
    <property type="project" value="InterPro"/>
</dbReference>
<evidence type="ECO:0000259" key="1">
    <source>
        <dbReference type="PROSITE" id="PS50902"/>
    </source>
</evidence>
<dbReference type="PROSITE" id="PS50902">
    <property type="entry name" value="FLAVODOXIN_LIKE"/>
    <property type="match status" value="1"/>
</dbReference>
<organism evidence="2 3">
    <name type="scientific">Fischerella thermalis CCMEE 5318</name>
    <dbReference type="NCBI Taxonomy" id="2019666"/>
    <lineage>
        <taxon>Bacteria</taxon>
        <taxon>Bacillati</taxon>
        <taxon>Cyanobacteriota</taxon>
        <taxon>Cyanophyceae</taxon>
        <taxon>Nostocales</taxon>
        <taxon>Hapalosiphonaceae</taxon>
        <taxon>Fischerella</taxon>
    </lineage>
</organism>
<dbReference type="Pfam" id="PF03358">
    <property type="entry name" value="FMN_red"/>
    <property type="match status" value="1"/>
</dbReference>
<dbReference type="SUPFAM" id="SSF52218">
    <property type="entry name" value="Flavoproteins"/>
    <property type="match status" value="1"/>
</dbReference>
<dbReference type="GO" id="GO:0016020">
    <property type="term" value="C:membrane"/>
    <property type="evidence" value="ECO:0007669"/>
    <property type="project" value="TreeGrafter"/>
</dbReference>
<comment type="caution">
    <text evidence="2">The sequence shown here is derived from an EMBL/GenBank/DDBJ whole genome shotgun (WGS) entry which is preliminary data.</text>
</comment>
<name>A0A2N6LCQ6_9CYAN</name>
<dbReference type="Proteomes" id="UP000235081">
    <property type="component" value="Unassembled WGS sequence"/>
</dbReference>
<dbReference type="InterPro" id="IPR005025">
    <property type="entry name" value="FMN_Rdtase-like_dom"/>
</dbReference>
<dbReference type="InterPro" id="IPR029039">
    <property type="entry name" value="Flavoprotein-like_sf"/>
</dbReference>
<evidence type="ECO:0000313" key="3">
    <source>
        <dbReference type="Proteomes" id="UP000235081"/>
    </source>
</evidence>
<dbReference type="PANTHER" id="PTHR30546">
    <property type="entry name" value="FLAVODOXIN-RELATED PROTEIN WRBA-RELATED"/>
    <property type="match status" value="1"/>
</dbReference>
<dbReference type="InterPro" id="IPR001226">
    <property type="entry name" value="Flavodoxin_CS"/>
</dbReference>
<gene>
    <name evidence="2" type="ORF">CEN46_15990</name>
</gene>
<dbReference type="AlphaFoldDB" id="A0A2N6LCQ6"/>
<dbReference type="PANTHER" id="PTHR30546:SF23">
    <property type="entry name" value="FLAVOPROTEIN-LIKE PROTEIN YCP4-RELATED"/>
    <property type="match status" value="1"/>
</dbReference>
<sequence length="203" mass="21627">MTTVAIVYFSGSGHTHLMAQAVAAGASQVEGTKVELLRITGEQIVNGRWQDDRILEQLSQADAIVFGTPTYMGGVAAQFKAFLDAASTAWFTQQWKDKIAGGFTHSSSLSGDKQGTLIYLSINAAQHSMIWVGVGDLPSIYQGKTDGLNRLGSFLGVMGQSAMNLSGGEAMLDSGDRLTAEKYGQRIAQAAQRWSLQPIPALA</sequence>
<dbReference type="GO" id="GO:0003955">
    <property type="term" value="F:NAD(P)H dehydrogenase (quinone) activity"/>
    <property type="evidence" value="ECO:0007669"/>
    <property type="project" value="TreeGrafter"/>
</dbReference>
<proteinExistence type="predicted"/>